<evidence type="ECO:0000256" key="4">
    <source>
        <dbReference type="ARBA" id="ARBA00022694"/>
    </source>
</evidence>
<dbReference type="InterPro" id="IPR012796">
    <property type="entry name" value="Lysidine-tRNA-synth_C"/>
</dbReference>
<evidence type="ECO:0000256" key="7">
    <source>
        <dbReference type="ARBA" id="ARBA00048539"/>
    </source>
</evidence>
<sequence>MPAHRIHDLLESALAELTPAPLLVAFSGGLDSSVLLHALAASPAARARGLRAVHVDHGLHGDSTNWSRHCQTFADSMGVELIVRTVDVTRNPGLGLEASARRARYGEIEALLAPGEIVALAHHRDDQAETVLLKLLRGAGPEGIGAMRPLRRIGRGFAWRPLLGLPRAALRDYAEQFQLTWIQDPSNADPTIDRNFLRLQVIPRIVQRWPEAETSIAQSAAWARAAAEFIDEEAERALARTQGLDPSTLRFREWLALPQALRDPVLRRWLRALDLPEPTYYQAAELVRQLGEAGEDRQPCVRWPGAEVRRYRDLLHALPPLQLPPFDWAAEFDGADLALPMDLGTLRLAGEAGSPRLARRLQVRFRRGGESLRLATGEHTRELRDLFQEAGIPPWQRGRLPLVFERDGALLAVADLWLSQTGARLLEPLGARLQWIARDMSPSATGGARPRIDLGDALS</sequence>
<evidence type="ECO:0000256" key="5">
    <source>
        <dbReference type="ARBA" id="ARBA00022741"/>
    </source>
</evidence>
<reference evidence="10 11" key="1">
    <citation type="journal article" date="2019" name="Int. J. Syst. Evol. Microbiol.">
        <title>The Global Catalogue of Microorganisms (GCM) 10K type strain sequencing project: providing services to taxonomists for standard genome sequencing and annotation.</title>
        <authorList>
            <consortium name="The Broad Institute Genomics Platform"/>
            <consortium name="The Broad Institute Genome Sequencing Center for Infectious Disease"/>
            <person name="Wu L."/>
            <person name="Ma J."/>
        </authorList>
    </citation>
    <scope>NUCLEOTIDE SEQUENCE [LARGE SCALE GENOMIC DNA]</scope>
    <source>
        <strain evidence="10 11">JCM 15421</strain>
    </source>
</reference>
<evidence type="ECO:0000259" key="9">
    <source>
        <dbReference type="SMART" id="SM00977"/>
    </source>
</evidence>
<evidence type="ECO:0000313" key="11">
    <source>
        <dbReference type="Proteomes" id="UP001501523"/>
    </source>
</evidence>
<dbReference type="Pfam" id="PF11734">
    <property type="entry name" value="TilS_C"/>
    <property type="match status" value="1"/>
</dbReference>
<dbReference type="InterPro" id="IPR015262">
    <property type="entry name" value="tRNA_Ile_lys_synt_subst-bd"/>
</dbReference>
<keyword evidence="3 8" id="KW-0436">Ligase</keyword>
<dbReference type="InterPro" id="IPR014729">
    <property type="entry name" value="Rossmann-like_a/b/a_fold"/>
</dbReference>
<keyword evidence="5 8" id="KW-0547">Nucleotide-binding</keyword>
<comment type="catalytic activity">
    <reaction evidence="7 8">
        <text>cytidine(34) in tRNA(Ile2) + L-lysine + ATP = lysidine(34) in tRNA(Ile2) + AMP + diphosphate + H(+)</text>
        <dbReference type="Rhea" id="RHEA:43744"/>
        <dbReference type="Rhea" id="RHEA-COMP:10625"/>
        <dbReference type="Rhea" id="RHEA-COMP:10670"/>
        <dbReference type="ChEBI" id="CHEBI:15378"/>
        <dbReference type="ChEBI" id="CHEBI:30616"/>
        <dbReference type="ChEBI" id="CHEBI:32551"/>
        <dbReference type="ChEBI" id="CHEBI:33019"/>
        <dbReference type="ChEBI" id="CHEBI:82748"/>
        <dbReference type="ChEBI" id="CHEBI:83665"/>
        <dbReference type="ChEBI" id="CHEBI:456215"/>
        <dbReference type="EC" id="6.3.4.19"/>
    </reaction>
</comment>
<dbReference type="Proteomes" id="UP001501523">
    <property type="component" value="Unassembled WGS sequence"/>
</dbReference>
<keyword evidence="6 8" id="KW-0067">ATP-binding</keyword>
<feature type="domain" description="Lysidine-tRNA(Ile) synthetase C-terminal" evidence="9">
    <location>
        <begin position="361"/>
        <end position="435"/>
    </location>
</feature>
<dbReference type="Gene3D" id="1.20.59.20">
    <property type="match status" value="1"/>
</dbReference>
<comment type="subcellular location">
    <subcellularLocation>
        <location evidence="1 8">Cytoplasm</location>
    </subcellularLocation>
</comment>
<dbReference type="EC" id="6.3.4.19" evidence="8"/>
<dbReference type="SUPFAM" id="SSF56037">
    <property type="entry name" value="PheT/TilS domain"/>
    <property type="match status" value="1"/>
</dbReference>
<evidence type="ECO:0000256" key="8">
    <source>
        <dbReference type="HAMAP-Rule" id="MF_01161"/>
    </source>
</evidence>
<comment type="similarity">
    <text evidence="8">Belongs to the tRNA(Ile)-lysidine synthase family.</text>
</comment>
<dbReference type="SMART" id="SM00977">
    <property type="entry name" value="TilS_C"/>
    <property type="match status" value="1"/>
</dbReference>
<dbReference type="NCBIfam" id="TIGR02432">
    <property type="entry name" value="lysidine_TilS_N"/>
    <property type="match status" value="1"/>
</dbReference>
<dbReference type="PANTHER" id="PTHR43033:SF1">
    <property type="entry name" value="TRNA(ILE)-LYSIDINE SYNTHASE-RELATED"/>
    <property type="match status" value="1"/>
</dbReference>
<dbReference type="InterPro" id="IPR012094">
    <property type="entry name" value="tRNA_Ile_lys_synt"/>
</dbReference>
<feature type="binding site" evidence="8">
    <location>
        <begin position="27"/>
        <end position="32"/>
    </location>
    <ligand>
        <name>ATP</name>
        <dbReference type="ChEBI" id="CHEBI:30616"/>
    </ligand>
</feature>
<protein>
    <recommendedName>
        <fullName evidence="8">tRNA(Ile)-lysidine synthase</fullName>
        <ecNumber evidence="8">6.3.4.19</ecNumber>
    </recommendedName>
    <alternativeName>
        <fullName evidence="8">tRNA(Ile)-2-lysyl-cytidine synthase</fullName>
    </alternativeName>
    <alternativeName>
        <fullName evidence="8">tRNA(Ile)-lysidine synthetase</fullName>
    </alternativeName>
</protein>
<name>A0ABN1IT55_9GAMM</name>
<dbReference type="NCBIfam" id="TIGR02433">
    <property type="entry name" value="lysidine_TilS_C"/>
    <property type="match status" value="1"/>
</dbReference>
<keyword evidence="4 8" id="KW-0819">tRNA processing</keyword>
<organism evidence="10 11">
    <name type="scientific">Dokdonella soli</name>
    <dbReference type="NCBI Taxonomy" id="529810"/>
    <lineage>
        <taxon>Bacteria</taxon>
        <taxon>Pseudomonadati</taxon>
        <taxon>Pseudomonadota</taxon>
        <taxon>Gammaproteobacteria</taxon>
        <taxon>Lysobacterales</taxon>
        <taxon>Rhodanobacteraceae</taxon>
        <taxon>Dokdonella</taxon>
    </lineage>
</organism>
<dbReference type="CDD" id="cd01992">
    <property type="entry name" value="TilS_N"/>
    <property type="match status" value="1"/>
</dbReference>
<dbReference type="InterPro" id="IPR012795">
    <property type="entry name" value="tRNA_Ile_lys_synt_N"/>
</dbReference>
<comment type="function">
    <text evidence="8">Ligates lysine onto the cytidine present at position 34 of the AUA codon-specific tRNA(Ile) that contains the anticodon CAU, in an ATP-dependent manner. Cytidine is converted to lysidine, thus changing the amino acid specificity of the tRNA from methionine to isoleucine.</text>
</comment>
<dbReference type="Pfam" id="PF09179">
    <property type="entry name" value="TilS"/>
    <property type="match status" value="1"/>
</dbReference>
<dbReference type="Pfam" id="PF01171">
    <property type="entry name" value="ATP_bind_3"/>
    <property type="match status" value="1"/>
</dbReference>
<gene>
    <name evidence="8 10" type="primary">tilS</name>
    <name evidence="10" type="ORF">GCM10009105_30000</name>
</gene>
<evidence type="ECO:0000256" key="6">
    <source>
        <dbReference type="ARBA" id="ARBA00022840"/>
    </source>
</evidence>
<dbReference type="SUPFAM" id="SSF82829">
    <property type="entry name" value="MesJ substrate recognition domain-like"/>
    <property type="match status" value="1"/>
</dbReference>
<dbReference type="HAMAP" id="MF_01161">
    <property type="entry name" value="tRNA_Ile_lys_synt"/>
    <property type="match status" value="1"/>
</dbReference>
<keyword evidence="2 8" id="KW-0963">Cytoplasm</keyword>
<comment type="domain">
    <text evidence="8">The N-terminal region contains the highly conserved SGGXDS motif, predicted to be a P-loop motif involved in ATP binding.</text>
</comment>
<keyword evidence="11" id="KW-1185">Reference proteome</keyword>
<dbReference type="InterPro" id="IPR011063">
    <property type="entry name" value="TilS/TtcA_N"/>
</dbReference>
<dbReference type="PANTHER" id="PTHR43033">
    <property type="entry name" value="TRNA(ILE)-LYSIDINE SYNTHASE-RELATED"/>
    <property type="match status" value="1"/>
</dbReference>
<dbReference type="Gene3D" id="3.40.50.620">
    <property type="entry name" value="HUPs"/>
    <property type="match status" value="1"/>
</dbReference>
<evidence type="ECO:0000313" key="10">
    <source>
        <dbReference type="EMBL" id="GAA0720514.1"/>
    </source>
</evidence>
<evidence type="ECO:0000256" key="2">
    <source>
        <dbReference type="ARBA" id="ARBA00022490"/>
    </source>
</evidence>
<proteinExistence type="inferred from homology"/>
<comment type="caution">
    <text evidence="10">The sequence shown here is derived from an EMBL/GenBank/DDBJ whole genome shotgun (WGS) entry which is preliminary data.</text>
</comment>
<dbReference type="RefSeq" id="WP_343792569.1">
    <property type="nucleotide sequence ID" value="NZ_BAAAEU010000024.1"/>
</dbReference>
<accession>A0ABN1IT55</accession>
<dbReference type="SUPFAM" id="SSF52402">
    <property type="entry name" value="Adenine nucleotide alpha hydrolases-like"/>
    <property type="match status" value="1"/>
</dbReference>
<evidence type="ECO:0000256" key="3">
    <source>
        <dbReference type="ARBA" id="ARBA00022598"/>
    </source>
</evidence>
<dbReference type="EMBL" id="BAAAEU010000024">
    <property type="protein sequence ID" value="GAA0720514.1"/>
    <property type="molecule type" value="Genomic_DNA"/>
</dbReference>
<evidence type="ECO:0000256" key="1">
    <source>
        <dbReference type="ARBA" id="ARBA00004496"/>
    </source>
</evidence>